<evidence type="ECO:0000313" key="9">
    <source>
        <dbReference type="EMBL" id="RWS21808.1"/>
    </source>
</evidence>
<dbReference type="PANTHER" id="PTHR45674">
    <property type="entry name" value="DNA LIGASE 1/3 FAMILY MEMBER"/>
    <property type="match status" value="1"/>
</dbReference>
<keyword evidence="6" id="KW-0233">DNA recombination</keyword>
<dbReference type="InterPro" id="IPR012308">
    <property type="entry name" value="DNA_ligase_ATP-dep_N"/>
</dbReference>
<protein>
    <submittedName>
        <fullName evidence="9">DNA ligase-like protein</fullName>
    </submittedName>
</protein>
<evidence type="ECO:0000313" key="10">
    <source>
        <dbReference type="Proteomes" id="UP000288716"/>
    </source>
</evidence>
<keyword evidence="7" id="KW-0234">DNA repair</keyword>
<dbReference type="GO" id="GO:0003910">
    <property type="term" value="F:DNA ligase (ATP) activity"/>
    <property type="evidence" value="ECO:0007669"/>
    <property type="project" value="InterPro"/>
</dbReference>
<evidence type="ECO:0000256" key="7">
    <source>
        <dbReference type="ARBA" id="ARBA00023204"/>
    </source>
</evidence>
<reference evidence="9 10" key="1">
    <citation type="journal article" date="2018" name="Gigascience">
        <title>Genomes of trombidid mites reveal novel predicted allergens and laterally-transferred genes associated with secondary metabolism.</title>
        <authorList>
            <person name="Dong X."/>
            <person name="Chaisiri K."/>
            <person name="Xia D."/>
            <person name="Armstrong S.D."/>
            <person name="Fang Y."/>
            <person name="Donnelly M.J."/>
            <person name="Kadowaki T."/>
            <person name="McGarry J.W."/>
            <person name="Darby A.C."/>
            <person name="Makepeace B.L."/>
        </authorList>
    </citation>
    <scope>NUCLEOTIDE SEQUENCE [LARGE SCALE GENOMIC DNA]</scope>
    <source>
        <strain evidence="9">UoL-UT</strain>
    </source>
</reference>
<comment type="caution">
    <text evidence="9">The sequence shown here is derived from an EMBL/GenBank/DDBJ whole genome shotgun (WGS) entry which is preliminary data.</text>
</comment>
<dbReference type="GO" id="GO:0006310">
    <property type="term" value="P:DNA recombination"/>
    <property type="evidence" value="ECO:0007669"/>
    <property type="project" value="UniProtKB-KW"/>
</dbReference>
<keyword evidence="5" id="KW-0067">ATP-binding</keyword>
<accession>A0A443S2N8</accession>
<dbReference type="SUPFAM" id="SSF117018">
    <property type="entry name" value="ATP-dependent DNA ligase DNA-binding domain"/>
    <property type="match status" value="1"/>
</dbReference>
<dbReference type="Gene3D" id="3.30.470.30">
    <property type="entry name" value="DNA ligase/mRNA capping enzyme"/>
    <property type="match status" value="1"/>
</dbReference>
<evidence type="ECO:0000256" key="3">
    <source>
        <dbReference type="ARBA" id="ARBA00022741"/>
    </source>
</evidence>
<dbReference type="VEuPathDB" id="VectorBase:LDEU010232"/>
<dbReference type="Pfam" id="PF01068">
    <property type="entry name" value="DNA_ligase_A_M"/>
    <property type="match status" value="1"/>
</dbReference>
<evidence type="ECO:0000256" key="6">
    <source>
        <dbReference type="ARBA" id="ARBA00023172"/>
    </source>
</evidence>
<dbReference type="GO" id="GO:0005634">
    <property type="term" value="C:nucleus"/>
    <property type="evidence" value="ECO:0007669"/>
    <property type="project" value="TreeGrafter"/>
</dbReference>
<feature type="domain" description="ATP-dependent DNA ligase family profile" evidence="8">
    <location>
        <begin position="244"/>
        <end position="377"/>
    </location>
</feature>
<evidence type="ECO:0000256" key="5">
    <source>
        <dbReference type="ARBA" id="ARBA00022840"/>
    </source>
</evidence>
<evidence type="ECO:0000256" key="2">
    <source>
        <dbReference type="ARBA" id="ARBA00022598"/>
    </source>
</evidence>
<dbReference type="GO" id="GO:0003677">
    <property type="term" value="F:DNA binding"/>
    <property type="evidence" value="ECO:0007669"/>
    <property type="project" value="InterPro"/>
</dbReference>
<dbReference type="GO" id="GO:0006281">
    <property type="term" value="P:DNA repair"/>
    <property type="evidence" value="ECO:0007669"/>
    <property type="project" value="UniProtKB-KW"/>
</dbReference>
<dbReference type="InterPro" id="IPR012310">
    <property type="entry name" value="DNA_ligase_ATP-dep_cent"/>
</dbReference>
<dbReference type="InterPro" id="IPR036599">
    <property type="entry name" value="DNA_ligase_N_sf"/>
</dbReference>
<keyword evidence="4" id="KW-0227">DNA damage</keyword>
<feature type="non-terminal residue" evidence="9">
    <location>
        <position position="377"/>
    </location>
</feature>
<dbReference type="GO" id="GO:0005739">
    <property type="term" value="C:mitochondrion"/>
    <property type="evidence" value="ECO:0007669"/>
    <property type="project" value="TreeGrafter"/>
</dbReference>
<dbReference type="EMBL" id="NCKV01010748">
    <property type="protein sequence ID" value="RWS21808.1"/>
    <property type="molecule type" value="Genomic_DNA"/>
</dbReference>
<dbReference type="SUPFAM" id="SSF56091">
    <property type="entry name" value="DNA ligase/mRNA capping enzyme, catalytic domain"/>
    <property type="match status" value="1"/>
</dbReference>
<dbReference type="InterPro" id="IPR050191">
    <property type="entry name" value="ATP-dep_DNA_ligase"/>
</dbReference>
<proteinExistence type="inferred from homology"/>
<evidence type="ECO:0000259" key="8">
    <source>
        <dbReference type="PROSITE" id="PS50160"/>
    </source>
</evidence>
<dbReference type="Gene3D" id="1.10.3260.10">
    <property type="entry name" value="DNA ligase, ATP-dependent, N-terminal domain"/>
    <property type="match status" value="1"/>
</dbReference>
<sequence>MCAELALGKLGSSYDLIDLNVGNAILINAIADVTEKTIESIKYDYDIFGDLGDVIAQYHRSNSAFLSMNYMYNKLKELSKYCGKGANKQKSIIIKSLLQLCNNCEAKYLVRLISGKMKARVTEVSILEALVIVFKFDHENLQVAKKSVLSAYATCPNFEKIISSLFKFGAIQTQIECNLTPGIPVKLMMPQPLNEIEKLKNRYSLEEMNYLQYSCESYDKENNKILPYHEIASRKRKHEKSKFTCDSQIHICILAFDLLYFNCESLLNAPYRKRRDILKQCFKEVNGEFMFVASKDFKIKDENIDKLINEMLEDATRNGCEGLMIKMLDNDSSYTIAERSQKWLKIEKDYNNKESGSLDLVVIGAYRGTGYRCGVTP</sequence>
<keyword evidence="10" id="KW-1185">Reference proteome</keyword>
<dbReference type="STRING" id="299467.A0A443S2N8"/>
<evidence type="ECO:0000256" key="4">
    <source>
        <dbReference type="ARBA" id="ARBA00022763"/>
    </source>
</evidence>
<dbReference type="Proteomes" id="UP000288716">
    <property type="component" value="Unassembled WGS sequence"/>
</dbReference>
<dbReference type="GO" id="GO:1903461">
    <property type="term" value="P:Okazaki fragment processing involved in mitotic DNA replication"/>
    <property type="evidence" value="ECO:0007669"/>
    <property type="project" value="TreeGrafter"/>
</dbReference>
<evidence type="ECO:0000256" key="1">
    <source>
        <dbReference type="ARBA" id="ARBA00007572"/>
    </source>
</evidence>
<dbReference type="PANTHER" id="PTHR45674:SF4">
    <property type="entry name" value="DNA LIGASE 1"/>
    <property type="match status" value="1"/>
</dbReference>
<keyword evidence="3" id="KW-0547">Nucleotide-binding</keyword>
<dbReference type="AlphaFoldDB" id="A0A443S2N8"/>
<name>A0A443S2N8_9ACAR</name>
<keyword evidence="2 9" id="KW-0436">Ligase</keyword>
<dbReference type="Pfam" id="PF04675">
    <property type="entry name" value="DNA_ligase_A_N"/>
    <property type="match status" value="1"/>
</dbReference>
<organism evidence="9 10">
    <name type="scientific">Leptotrombidium deliense</name>
    <dbReference type="NCBI Taxonomy" id="299467"/>
    <lineage>
        <taxon>Eukaryota</taxon>
        <taxon>Metazoa</taxon>
        <taxon>Ecdysozoa</taxon>
        <taxon>Arthropoda</taxon>
        <taxon>Chelicerata</taxon>
        <taxon>Arachnida</taxon>
        <taxon>Acari</taxon>
        <taxon>Acariformes</taxon>
        <taxon>Trombidiformes</taxon>
        <taxon>Prostigmata</taxon>
        <taxon>Anystina</taxon>
        <taxon>Parasitengona</taxon>
        <taxon>Trombiculoidea</taxon>
        <taxon>Trombiculidae</taxon>
        <taxon>Leptotrombidium</taxon>
    </lineage>
</organism>
<gene>
    <name evidence="9" type="ORF">B4U80_11768</name>
</gene>
<dbReference type="GO" id="GO:0005524">
    <property type="term" value="F:ATP binding"/>
    <property type="evidence" value="ECO:0007669"/>
    <property type="project" value="UniProtKB-KW"/>
</dbReference>
<comment type="similarity">
    <text evidence="1">Belongs to the ATP-dependent DNA ligase family.</text>
</comment>
<dbReference type="OrthoDB" id="206088at2759"/>
<dbReference type="PROSITE" id="PS50160">
    <property type="entry name" value="DNA_LIGASE_A3"/>
    <property type="match status" value="1"/>
</dbReference>